<protein>
    <submittedName>
        <fullName evidence="2">Uncharacterized protein</fullName>
    </submittedName>
</protein>
<feature type="transmembrane region" description="Helical" evidence="1">
    <location>
        <begin position="20"/>
        <end position="41"/>
    </location>
</feature>
<proteinExistence type="predicted"/>
<evidence type="ECO:0000313" key="2">
    <source>
        <dbReference type="EMBL" id="AIQ64753.1"/>
    </source>
</evidence>
<keyword evidence="1" id="KW-1133">Transmembrane helix</keyword>
<accession>A0A089LZQ4</accession>
<dbReference type="KEGG" id="pste:PSTEL_18205"/>
<dbReference type="EMBL" id="CP009286">
    <property type="protein sequence ID" value="AIQ64753.1"/>
    <property type="molecule type" value="Genomic_DNA"/>
</dbReference>
<keyword evidence="3" id="KW-1185">Reference proteome</keyword>
<gene>
    <name evidence="2" type="ORF">PSTEL_18205</name>
</gene>
<dbReference type="HOGENOM" id="CLU_2808443_0_0_9"/>
<dbReference type="STRING" id="169760.PSTEL_18205"/>
<sequence>MPNFGSSAVVYTNKRSHFKWVPLFYYSKGPFPGSLTLLLLLQICLRNKRKTADDLGSLKRRSAERFP</sequence>
<evidence type="ECO:0000256" key="1">
    <source>
        <dbReference type="SAM" id="Phobius"/>
    </source>
</evidence>
<keyword evidence="1" id="KW-0812">Transmembrane</keyword>
<dbReference type="AlphaFoldDB" id="A0A089LZQ4"/>
<keyword evidence="1" id="KW-0472">Membrane</keyword>
<name>A0A089LZQ4_9BACL</name>
<dbReference type="Proteomes" id="UP000029507">
    <property type="component" value="Chromosome"/>
</dbReference>
<reference evidence="2 3" key="1">
    <citation type="submission" date="2014-08" db="EMBL/GenBank/DDBJ databases">
        <title>Comparative genomics of the Paenibacillus odorifer group.</title>
        <authorList>
            <person name="den Bakker H.C."/>
            <person name="Tsai Y.-C."/>
            <person name="Martin N."/>
            <person name="Korlach J."/>
            <person name="Wiedmann M."/>
        </authorList>
    </citation>
    <scope>NUCLEOTIDE SEQUENCE [LARGE SCALE GENOMIC DNA]</scope>
    <source>
        <strain evidence="2 3">DSM 14472</strain>
    </source>
</reference>
<evidence type="ECO:0000313" key="3">
    <source>
        <dbReference type="Proteomes" id="UP000029507"/>
    </source>
</evidence>
<organism evidence="2 3">
    <name type="scientific">Paenibacillus stellifer</name>
    <dbReference type="NCBI Taxonomy" id="169760"/>
    <lineage>
        <taxon>Bacteria</taxon>
        <taxon>Bacillati</taxon>
        <taxon>Bacillota</taxon>
        <taxon>Bacilli</taxon>
        <taxon>Bacillales</taxon>
        <taxon>Paenibacillaceae</taxon>
        <taxon>Paenibacillus</taxon>
    </lineage>
</organism>